<dbReference type="GO" id="GO:0006355">
    <property type="term" value="P:regulation of DNA-templated transcription"/>
    <property type="evidence" value="ECO:0007669"/>
    <property type="project" value="InterPro"/>
</dbReference>
<dbReference type="SUPFAM" id="SSF57716">
    <property type="entry name" value="Glucocorticoid receptor-like (DNA-binding domain)"/>
    <property type="match status" value="1"/>
</dbReference>
<evidence type="ECO:0000256" key="1">
    <source>
        <dbReference type="ARBA" id="ARBA00022723"/>
    </source>
</evidence>
<keyword evidence="3" id="KW-0862">Zinc</keyword>
<dbReference type="InterPro" id="IPR013088">
    <property type="entry name" value="Znf_NHR/GATA"/>
</dbReference>
<dbReference type="NCBIfam" id="TIGR00229">
    <property type="entry name" value="sensory_box"/>
    <property type="match status" value="1"/>
</dbReference>
<gene>
    <name evidence="8" type="ORF">PCG10_007708</name>
</gene>
<feature type="region of interest" description="Disordered" evidence="5">
    <location>
        <begin position="219"/>
        <end position="290"/>
    </location>
</feature>
<dbReference type="CDD" id="cd00202">
    <property type="entry name" value="ZnF_GATA"/>
    <property type="match status" value="1"/>
</dbReference>
<dbReference type="GO" id="GO:0008270">
    <property type="term" value="F:zinc ion binding"/>
    <property type="evidence" value="ECO:0007669"/>
    <property type="project" value="UniProtKB-KW"/>
</dbReference>
<dbReference type="SMART" id="SM00091">
    <property type="entry name" value="PAS"/>
    <property type="match status" value="1"/>
</dbReference>
<dbReference type="PROSITE" id="PS50112">
    <property type="entry name" value="PAS"/>
    <property type="match status" value="1"/>
</dbReference>
<accession>A0A9P5GK21</accession>
<dbReference type="PANTHER" id="PTHR47255">
    <property type="entry name" value="GATA TRANSCRIPTION FACTOR 22-RELATED"/>
    <property type="match status" value="1"/>
</dbReference>
<dbReference type="PANTHER" id="PTHR47255:SF4">
    <property type="entry name" value="GATA ZINC FINGER DOMAIN-CONTAINING PROTEIN 12"/>
    <property type="match status" value="1"/>
</dbReference>
<evidence type="ECO:0000313" key="9">
    <source>
        <dbReference type="Proteomes" id="UP000701341"/>
    </source>
</evidence>
<dbReference type="AlphaFoldDB" id="A0A9P5GK21"/>
<keyword evidence="1" id="KW-0479">Metal-binding</keyword>
<sequence length="395" mass="43820">MALSRSQPYEGMPLPTSQMRSGPNDRHPEYAMEQQQTHGSYGGPYGVQGAQHGGYQGVQYDAGWTERVLDEMKDMLLLLTPEGRITYASPSCKNITGRVAKQLEGSQLAQYIHEDDRPIFQRDLDDSVAANQSFRTHLRFHKTNNTYCLMEAYGHPHLASQDAREAEGTTPANKRCTGFFLVCRPYSNKVSQLLDSFLEHKIENARLIQQIAKLKQEEEEEEEAAATRAAYSRSDQEIRAPVTENQNQQSSGSGEVSSDPDTTDTVGPNSDESDTGQSSGSHTKPNTRECYSHIDGIEVMTGLNYGEGERSQGLSTGVSLGRLVHCDIDITTAADQERNAQEGDRRKRLKAQHVCSDCGTADSPEWRKGPNGPKTLCNACGLRWSKKEKKRQESA</sequence>
<evidence type="ECO:0000256" key="4">
    <source>
        <dbReference type="PROSITE-ProRule" id="PRU00094"/>
    </source>
</evidence>
<dbReference type="PROSITE" id="PS50114">
    <property type="entry name" value="GATA_ZN_FINGER_2"/>
    <property type="match status" value="1"/>
</dbReference>
<name>A0A9P5GK21_PENCR</name>
<keyword evidence="2 4" id="KW-0863">Zinc-finger</keyword>
<feature type="domain" description="GATA-type" evidence="7">
    <location>
        <begin position="349"/>
        <end position="395"/>
    </location>
</feature>
<dbReference type="InterPro" id="IPR035965">
    <property type="entry name" value="PAS-like_dom_sf"/>
</dbReference>
<dbReference type="Proteomes" id="UP000701341">
    <property type="component" value="Unassembled WGS sequence"/>
</dbReference>
<keyword evidence="9" id="KW-1185">Reference proteome</keyword>
<dbReference type="Gene3D" id="3.30.50.10">
    <property type="entry name" value="Erythroid Transcription Factor GATA-1, subunit A"/>
    <property type="match status" value="1"/>
</dbReference>
<evidence type="ECO:0000256" key="5">
    <source>
        <dbReference type="SAM" id="MobiDB-lite"/>
    </source>
</evidence>
<dbReference type="Gene3D" id="3.30.450.20">
    <property type="entry name" value="PAS domain"/>
    <property type="match status" value="1"/>
</dbReference>
<dbReference type="EMBL" id="JAAOZQ010000056">
    <property type="protein sequence ID" value="KAF7522084.1"/>
    <property type="molecule type" value="Genomic_DNA"/>
</dbReference>
<evidence type="ECO:0000313" key="8">
    <source>
        <dbReference type="EMBL" id="KAF7522084.1"/>
    </source>
</evidence>
<dbReference type="InterPro" id="IPR052138">
    <property type="entry name" value="GATA_ZnFinger_Domain"/>
</dbReference>
<dbReference type="GO" id="GO:0043565">
    <property type="term" value="F:sequence-specific DNA binding"/>
    <property type="evidence" value="ECO:0007669"/>
    <property type="project" value="InterPro"/>
</dbReference>
<dbReference type="Pfam" id="PF00320">
    <property type="entry name" value="GATA"/>
    <property type="match status" value="1"/>
</dbReference>
<dbReference type="InterPro" id="IPR000679">
    <property type="entry name" value="Znf_GATA"/>
</dbReference>
<comment type="caution">
    <text evidence="8">The sequence shown here is derived from an EMBL/GenBank/DDBJ whole genome shotgun (WGS) entry which is preliminary data.</text>
</comment>
<evidence type="ECO:0000256" key="2">
    <source>
        <dbReference type="ARBA" id="ARBA00022771"/>
    </source>
</evidence>
<organism evidence="8 9">
    <name type="scientific">Penicillium crustosum</name>
    <name type="common">Blue mold fungus</name>
    <dbReference type="NCBI Taxonomy" id="36656"/>
    <lineage>
        <taxon>Eukaryota</taxon>
        <taxon>Fungi</taxon>
        <taxon>Dikarya</taxon>
        <taxon>Ascomycota</taxon>
        <taxon>Pezizomycotina</taxon>
        <taxon>Eurotiomycetes</taxon>
        <taxon>Eurotiomycetidae</taxon>
        <taxon>Eurotiales</taxon>
        <taxon>Aspergillaceae</taxon>
        <taxon>Penicillium</taxon>
    </lineage>
</organism>
<dbReference type="PROSITE" id="PS00344">
    <property type="entry name" value="GATA_ZN_FINGER_1"/>
    <property type="match status" value="1"/>
</dbReference>
<dbReference type="Pfam" id="PF08447">
    <property type="entry name" value="PAS_3"/>
    <property type="match status" value="1"/>
</dbReference>
<evidence type="ECO:0000259" key="7">
    <source>
        <dbReference type="PROSITE" id="PS50114"/>
    </source>
</evidence>
<evidence type="ECO:0000256" key="3">
    <source>
        <dbReference type="ARBA" id="ARBA00022833"/>
    </source>
</evidence>
<dbReference type="SUPFAM" id="SSF55785">
    <property type="entry name" value="PYP-like sensor domain (PAS domain)"/>
    <property type="match status" value="1"/>
</dbReference>
<protein>
    <submittedName>
        <fullName evidence="8">Uncharacterized protein</fullName>
    </submittedName>
</protein>
<dbReference type="InterPro" id="IPR000014">
    <property type="entry name" value="PAS"/>
</dbReference>
<proteinExistence type="predicted"/>
<feature type="compositionally biased region" description="Polar residues" evidence="5">
    <location>
        <begin position="243"/>
        <end position="284"/>
    </location>
</feature>
<dbReference type="InterPro" id="IPR013655">
    <property type="entry name" value="PAS_fold_3"/>
</dbReference>
<feature type="region of interest" description="Disordered" evidence="5">
    <location>
        <begin position="1"/>
        <end position="48"/>
    </location>
</feature>
<dbReference type="CDD" id="cd00130">
    <property type="entry name" value="PAS"/>
    <property type="match status" value="1"/>
</dbReference>
<evidence type="ECO:0000259" key="6">
    <source>
        <dbReference type="PROSITE" id="PS50112"/>
    </source>
</evidence>
<feature type="domain" description="PAS" evidence="6">
    <location>
        <begin position="66"/>
        <end position="131"/>
    </location>
</feature>
<reference evidence="8" key="1">
    <citation type="submission" date="2020-02" db="EMBL/GenBank/DDBJ databases">
        <authorList>
            <person name="Lichtner F.J."/>
        </authorList>
    </citation>
    <scope>NUCLEOTIDE SEQUENCE</scope>
    <source>
        <strain evidence="8">G10</strain>
    </source>
</reference>
<dbReference type="SMART" id="SM00401">
    <property type="entry name" value="ZnF_GATA"/>
    <property type="match status" value="1"/>
</dbReference>